<proteinExistence type="inferred from homology"/>
<evidence type="ECO:0000259" key="7">
    <source>
        <dbReference type="PROSITE" id="PS51462"/>
    </source>
</evidence>
<evidence type="ECO:0000256" key="2">
    <source>
        <dbReference type="ARBA" id="ARBA00005582"/>
    </source>
</evidence>
<dbReference type="NCBIfam" id="TIGR02705">
    <property type="entry name" value="nudix_YtkD"/>
    <property type="match status" value="1"/>
</dbReference>
<dbReference type="GO" id="GO:0005737">
    <property type="term" value="C:cytoplasm"/>
    <property type="evidence" value="ECO:0007669"/>
    <property type="project" value="TreeGrafter"/>
</dbReference>
<dbReference type="PRINTS" id="PR00502">
    <property type="entry name" value="NUDIXFAMILY"/>
</dbReference>
<dbReference type="AlphaFoldDB" id="A0A317KZA2"/>
<dbReference type="PROSITE" id="PS00893">
    <property type="entry name" value="NUDIX_BOX"/>
    <property type="match status" value="1"/>
</dbReference>
<keyword evidence="3" id="KW-0479">Metal-binding</keyword>
<dbReference type="RefSeq" id="WP_109984629.1">
    <property type="nucleotide sequence ID" value="NZ_JAJUIE010000059.1"/>
</dbReference>
<comment type="similarity">
    <text evidence="2 6">Belongs to the Nudix hydrolase family.</text>
</comment>
<dbReference type="Proteomes" id="UP000245624">
    <property type="component" value="Unassembled WGS sequence"/>
</dbReference>
<feature type="domain" description="Nudix hydrolase" evidence="7">
    <location>
        <begin position="11"/>
        <end position="164"/>
    </location>
</feature>
<dbReference type="InterPro" id="IPR000086">
    <property type="entry name" value="NUDIX_hydrolase_dom"/>
</dbReference>
<organism evidence="8 9">
    <name type="scientific">Gracilibacillus dipsosauri</name>
    <dbReference type="NCBI Taxonomy" id="178340"/>
    <lineage>
        <taxon>Bacteria</taxon>
        <taxon>Bacillati</taxon>
        <taxon>Bacillota</taxon>
        <taxon>Bacilli</taxon>
        <taxon>Bacillales</taxon>
        <taxon>Bacillaceae</taxon>
        <taxon>Gracilibacillus</taxon>
    </lineage>
</organism>
<dbReference type="CDD" id="cd04665">
    <property type="entry name" value="NUDIX_RppH"/>
    <property type="match status" value="1"/>
</dbReference>
<keyword evidence="5" id="KW-0460">Magnesium</keyword>
<dbReference type="Pfam" id="PF00293">
    <property type="entry name" value="NUDIX"/>
    <property type="match status" value="1"/>
</dbReference>
<dbReference type="InterPro" id="IPR014078">
    <property type="entry name" value="Nudix_YtkD"/>
</dbReference>
<accession>A0A317KZA2</accession>
<sequence>MKTFYDYYHNKIQLSFEDHPFNKNPKHVWVICRYQSKWLLTKHLDRGLEFPGGKVEKNETAAEAAIREVHEETGGEVDQLTYIGQYYVKGKHDQLTKNIYYAEISGLAKNDHYFETAGPVLLDSLPEDIQSNMAFSFIMKDDVLTYSIQYVKEKLLINSNQSRS</sequence>
<keyword evidence="9" id="KW-1185">Reference proteome</keyword>
<name>A0A317KZA2_9BACI</name>
<comment type="caution">
    <text evidence="8">The sequence shown here is derived from an EMBL/GenBank/DDBJ whole genome shotgun (WGS) entry which is preliminary data.</text>
</comment>
<comment type="cofactor">
    <cofactor evidence="1">
        <name>Mg(2+)</name>
        <dbReference type="ChEBI" id="CHEBI:18420"/>
    </cofactor>
</comment>
<dbReference type="InterPro" id="IPR020084">
    <property type="entry name" value="NUDIX_hydrolase_CS"/>
</dbReference>
<dbReference type="GO" id="GO:0046872">
    <property type="term" value="F:metal ion binding"/>
    <property type="evidence" value="ECO:0007669"/>
    <property type="project" value="UniProtKB-KW"/>
</dbReference>
<reference evidence="8 9" key="1">
    <citation type="submission" date="2018-05" db="EMBL/GenBank/DDBJ databases">
        <title>Genomic analysis of Gracilibacillus dipsosauri DD1 reveals novel features of a salt-tolerant amylase.</title>
        <authorList>
            <person name="Deutch C.E."/>
            <person name="Yang S."/>
        </authorList>
    </citation>
    <scope>NUCLEOTIDE SEQUENCE [LARGE SCALE GENOMIC DNA]</scope>
    <source>
        <strain evidence="8 9">DD1</strain>
    </source>
</reference>
<evidence type="ECO:0000256" key="5">
    <source>
        <dbReference type="ARBA" id="ARBA00022842"/>
    </source>
</evidence>
<evidence type="ECO:0000313" key="9">
    <source>
        <dbReference type="Proteomes" id="UP000245624"/>
    </source>
</evidence>
<dbReference type="GO" id="GO:0016818">
    <property type="term" value="F:hydrolase activity, acting on acid anhydrides, in phosphorus-containing anhydrides"/>
    <property type="evidence" value="ECO:0007669"/>
    <property type="project" value="TreeGrafter"/>
</dbReference>
<dbReference type="PANTHER" id="PTHR43758:SF8">
    <property type="entry name" value="8-OXO-DGTP DIPHOSPHATASE YTKD-RELATED"/>
    <property type="match status" value="1"/>
</dbReference>
<evidence type="ECO:0000256" key="4">
    <source>
        <dbReference type="ARBA" id="ARBA00022801"/>
    </source>
</evidence>
<dbReference type="InterPro" id="IPR020476">
    <property type="entry name" value="Nudix_hydrolase"/>
</dbReference>
<evidence type="ECO:0000313" key="8">
    <source>
        <dbReference type="EMBL" id="PWU68110.1"/>
    </source>
</evidence>
<dbReference type="PANTHER" id="PTHR43758">
    <property type="entry name" value="7,8-DIHYDRO-8-OXOGUANINE TRIPHOSPHATASE"/>
    <property type="match status" value="1"/>
</dbReference>
<gene>
    <name evidence="8" type="primary">ytkD</name>
    <name evidence="8" type="ORF">DLJ74_11805</name>
</gene>
<evidence type="ECO:0000256" key="6">
    <source>
        <dbReference type="RuleBase" id="RU003476"/>
    </source>
</evidence>
<dbReference type="EMBL" id="QGTD01000009">
    <property type="protein sequence ID" value="PWU68110.1"/>
    <property type="molecule type" value="Genomic_DNA"/>
</dbReference>
<keyword evidence="4 6" id="KW-0378">Hydrolase</keyword>
<evidence type="ECO:0000256" key="1">
    <source>
        <dbReference type="ARBA" id="ARBA00001946"/>
    </source>
</evidence>
<evidence type="ECO:0000256" key="3">
    <source>
        <dbReference type="ARBA" id="ARBA00022723"/>
    </source>
</evidence>
<dbReference type="OrthoDB" id="9131041at2"/>
<protein>
    <submittedName>
        <fullName evidence="8">Nucleoside triphosphatase YtkD</fullName>
    </submittedName>
</protein>
<dbReference type="SUPFAM" id="SSF55811">
    <property type="entry name" value="Nudix"/>
    <property type="match status" value="1"/>
</dbReference>
<dbReference type="InterPro" id="IPR015797">
    <property type="entry name" value="NUDIX_hydrolase-like_dom_sf"/>
</dbReference>
<dbReference type="Gene3D" id="3.90.79.10">
    <property type="entry name" value="Nucleoside Triphosphate Pyrophosphohydrolase"/>
    <property type="match status" value="1"/>
</dbReference>
<dbReference type="PROSITE" id="PS51462">
    <property type="entry name" value="NUDIX"/>
    <property type="match status" value="1"/>
</dbReference>